<organism evidence="1 2">
    <name type="scientific">Novilysobacter erysipheiresistens</name>
    <dbReference type="NCBI Taxonomy" id="1749332"/>
    <lineage>
        <taxon>Bacteria</taxon>
        <taxon>Pseudomonadati</taxon>
        <taxon>Pseudomonadota</taxon>
        <taxon>Gammaproteobacteria</taxon>
        <taxon>Lysobacterales</taxon>
        <taxon>Lysobacteraceae</taxon>
        <taxon>Novilysobacter</taxon>
    </lineage>
</organism>
<proteinExistence type="predicted"/>
<gene>
    <name evidence="1" type="ORF">SNE34_06880</name>
</gene>
<sequence length="162" mass="18395">MNKPDEPLPAACSRLAEYLQSHKDQVIREWITSVRWDPSVPSEALTKPEITDHLPNIFDAIVQAIRDECSNANVDQVQHLAARHTIVRWVQNYDLKAVLRELSLLRAGLIHHLSAFEDHAPDFGNEARRFTSTIVHRVLDDIVMDATQTYFGLKTQSDENGA</sequence>
<dbReference type="Gene3D" id="1.10.490.70">
    <property type="entry name" value="Histidine kinase N-terminal domain"/>
    <property type="match status" value="1"/>
</dbReference>
<evidence type="ECO:0000313" key="2">
    <source>
        <dbReference type="Proteomes" id="UP001355056"/>
    </source>
</evidence>
<name>A0ABU7YXV8_9GAMM</name>
<dbReference type="Proteomes" id="UP001355056">
    <property type="component" value="Unassembled WGS sequence"/>
</dbReference>
<keyword evidence="2" id="KW-1185">Reference proteome</keyword>
<comment type="caution">
    <text evidence="1">The sequence shown here is derived from an EMBL/GenBank/DDBJ whole genome shotgun (WGS) entry which is preliminary data.</text>
</comment>
<protein>
    <submittedName>
        <fullName evidence="1">RsbRD N-terminal domain-containing protein</fullName>
    </submittedName>
</protein>
<reference evidence="1 2" key="1">
    <citation type="journal article" date="2016" name="Int. J. Syst. Evol. Microbiol.">
        <title>Lysobacter erysipheiresistens sp. nov., an antagonist of powdery mildew, isolated from tobacco-cultivated soil.</title>
        <authorList>
            <person name="Xie B."/>
            <person name="Li T."/>
            <person name="Lin X."/>
            <person name="Wang C.J."/>
            <person name="Chen Y.J."/>
            <person name="Liu W.J."/>
            <person name="Zhao Z.W."/>
        </authorList>
    </citation>
    <scope>NUCLEOTIDE SEQUENCE [LARGE SCALE GENOMIC DNA]</scope>
    <source>
        <strain evidence="1 2">RS-LYSO-3</strain>
    </source>
</reference>
<accession>A0ABU7YXV8</accession>
<dbReference type="EMBL" id="JAXGFP010000003">
    <property type="protein sequence ID" value="MEG3183729.1"/>
    <property type="molecule type" value="Genomic_DNA"/>
</dbReference>
<evidence type="ECO:0000313" key="1">
    <source>
        <dbReference type="EMBL" id="MEG3183729.1"/>
    </source>
</evidence>
<dbReference type="RefSeq" id="WP_332616002.1">
    <property type="nucleotide sequence ID" value="NZ_JAXGFP010000003.1"/>
</dbReference>